<dbReference type="Pfam" id="PF11198">
    <property type="entry name" value="DUF2857"/>
    <property type="match status" value="1"/>
</dbReference>
<protein>
    <recommendedName>
        <fullName evidence="2">DUF2857 domain-containing protein</fullName>
    </recommendedName>
</protein>
<evidence type="ECO:0000313" key="1">
    <source>
        <dbReference type="EMBL" id="ABU44874.1"/>
    </source>
</evidence>
<dbReference type="SMR" id="A7TUJ9"/>
<dbReference type="InterPro" id="IPR021364">
    <property type="entry name" value="DUF2857"/>
</dbReference>
<organism evidence="1">
    <name type="scientific">Aggregatibacter actinomycetemcomitans</name>
    <name type="common">Actinobacillus actinomycetemcomitans</name>
    <name type="synonym">Haemophilus actinomycetemcomitans</name>
    <dbReference type="NCBI Taxonomy" id="714"/>
    <lineage>
        <taxon>Bacteria</taxon>
        <taxon>Pseudomonadati</taxon>
        <taxon>Pseudomonadota</taxon>
        <taxon>Gammaproteobacteria</taxon>
        <taxon>Pasteurellales</taxon>
        <taxon>Pasteurellaceae</taxon>
        <taxon>Aggregatibacter</taxon>
    </lineage>
</organism>
<proteinExistence type="predicted"/>
<name>A7TUJ9_AGGAC</name>
<reference evidence="1" key="1">
    <citation type="journal article" date="2007" name="J. Med. Microbiol.">
        <title>Evidence that the cytolethal distending toxin locus was once part of a genomic island in the periodontal pathogen Aggregatibacter (Actinobacillus) actinomycetemcomitans strain Y4.</title>
        <authorList>
            <person name="Doungudomdacha S."/>
            <person name="Volgina A."/>
            <person name="DiRienzo J.M."/>
        </authorList>
    </citation>
    <scope>NUCLEOTIDE SEQUENCE</scope>
    <source>
        <strain evidence="1">Y4</strain>
    </source>
</reference>
<dbReference type="AlphaFoldDB" id="A7TUJ9"/>
<accession>A7TUJ9</accession>
<sequence length="185" mass="21127">MTMFSSLNQVVLNEILMNLQEGNINICRNFGFSKQELQEIEKLSTEELYDLANSRVSFAKIEINHEAFWKLVTSARLNSQERRLIDRALMLGASIQMLNSYFGLTTSKVSSRRNLLGKQEPMGRKPAATEEEESTIWELWQAHKTNCPSIDSTEGLELLVFIAEESGINLTEVWKLVSKWSHSAK</sequence>
<dbReference type="EMBL" id="EF196803">
    <property type="protein sequence ID" value="ABU44874.1"/>
    <property type="molecule type" value="Genomic_DNA"/>
</dbReference>
<evidence type="ECO:0008006" key="2">
    <source>
        <dbReference type="Google" id="ProtNLM"/>
    </source>
</evidence>